<dbReference type="SUPFAM" id="SSF48452">
    <property type="entry name" value="TPR-like"/>
    <property type="match status" value="1"/>
</dbReference>
<dbReference type="CDD" id="cd02440">
    <property type="entry name" value="AdoMet_MTases"/>
    <property type="match status" value="1"/>
</dbReference>
<dbReference type="Proteomes" id="UP000002009">
    <property type="component" value="Chromosome 2"/>
</dbReference>
<gene>
    <name evidence="2" type="ORF">MICPUN_53981</name>
</gene>
<dbReference type="PANTHER" id="PTHR14614:SF132">
    <property type="entry name" value="PROTEIN-LYSINE METHYLTRANSFERASE C42C1.13"/>
    <property type="match status" value="1"/>
</dbReference>
<dbReference type="Pfam" id="PF10294">
    <property type="entry name" value="Methyltransf_16"/>
    <property type="match status" value="1"/>
</dbReference>
<reference evidence="2 3" key="1">
    <citation type="journal article" date="2009" name="Science">
        <title>Green evolution and dynamic adaptations revealed by genomes of the marine picoeukaryotes Micromonas.</title>
        <authorList>
            <person name="Worden A.Z."/>
            <person name="Lee J.H."/>
            <person name="Mock T."/>
            <person name="Rouze P."/>
            <person name="Simmons M.P."/>
            <person name="Aerts A.L."/>
            <person name="Allen A.E."/>
            <person name="Cuvelier M.L."/>
            <person name="Derelle E."/>
            <person name="Everett M.V."/>
            <person name="Foulon E."/>
            <person name="Grimwood J."/>
            <person name="Gundlach H."/>
            <person name="Henrissat B."/>
            <person name="Napoli C."/>
            <person name="McDonald S.M."/>
            <person name="Parker M.S."/>
            <person name="Rombauts S."/>
            <person name="Salamov A."/>
            <person name="Von Dassow P."/>
            <person name="Badger J.H."/>
            <person name="Coutinho P.M."/>
            <person name="Demir E."/>
            <person name="Dubchak I."/>
            <person name="Gentemann C."/>
            <person name="Eikrem W."/>
            <person name="Gready J.E."/>
            <person name="John U."/>
            <person name="Lanier W."/>
            <person name="Lindquist E.A."/>
            <person name="Lucas S."/>
            <person name="Mayer K.F."/>
            <person name="Moreau H."/>
            <person name="Not F."/>
            <person name="Otillar R."/>
            <person name="Panaud O."/>
            <person name="Pangilinan J."/>
            <person name="Paulsen I."/>
            <person name="Piegu B."/>
            <person name="Poliakov A."/>
            <person name="Robbens S."/>
            <person name="Schmutz J."/>
            <person name="Toulza E."/>
            <person name="Wyss T."/>
            <person name="Zelensky A."/>
            <person name="Zhou K."/>
            <person name="Armbrust E.V."/>
            <person name="Bhattacharya D."/>
            <person name="Goodenough U.W."/>
            <person name="Van de Peer Y."/>
            <person name="Grigoriev I.V."/>
        </authorList>
    </citation>
    <scope>NUCLEOTIDE SEQUENCE [LARGE SCALE GENOMIC DNA]</scope>
    <source>
        <strain evidence="3">RCC299 / NOUM17</strain>
    </source>
</reference>
<keyword evidence="1" id="KW-0802">TPR repeat</keyword>
<dbReference type="KEGG" id="mis:MICPUN_53981"/>
<evidence type="ECO:0000256" key="1">
    <source>
        <dbReference type="PROSITE-ProRule" id="PRU00339"/>
    </source>
</evidence>
<protein>
    <submittedName>
        <fullName evidence="2">Uncharacterized protein</fullName>
    </submittedName>
</protein>
<name>C1DYR4_MICCC</name>
<sequence length="604" mass="63199">MRGSTRAASTPVMARAPLVASRRRASTFASASRRGCRVTPSANATSLGLDLEAPGWSGGYGTGGKVWSSAAVLTRWLGANAPALGLEGASVLELGSGTGAVGLAAAAMGATRVVLTDGGSESLLKLAKDNAARNRAPGGAIDPSCDIRVARYRWGDGKLPAAVADAAPFDLVVGSDCTYSVGGHGPLCDVIREVLTAAADDAARVVLGHQHRCGAAMLAGRGSAGWGVDPHLDMFAKTAAAKGLVVEEVHRESLAWHGLRNVSIVSVELKKQLAPSKTNATGDVGNAGTNGAVAAAAALAVTLSSLALPAAARQYSDYDPKQFDEFLPGINSVELSLAQPNVCSKDAFKAMDRARDMYEIGQLDEAEKALSSVLNGTCGGPNPTDADKVATAATWKLLGDVRVDAYRWNDAIDAYNSSLKVSPAGTSAPGALFGRANAKEGLKDYAGAVEDYGKCLELRPNGPDAATPRFERAQALKQLGRWEEAIGDYDAAADAFTANRQKREAKIAEAQAAFAKFESGDVPSATARLETLARQLYSSDVRAALAATYWRAGDAAKAEDTWLDLCQIEDAQCGKYTDKEWLTSYRKWTPGLADAMQDFLKLRS</sequence>
<dbReference type="InterPro" id="IPR019410">
    <property type="entry name" value="Methyltransf_16"/>
</dbReference>
<dbReference type="PROSITE" id="PS50005">
    <property type="entry name" value="TPR"/>
    <property type="match status" value="1"/>
</dbReference>
<evidence type="ECO:0000313" key="2">
    <source>
        <dbReference type="EMBL" id="ACO60990.1"/>
    </source>
</evidence>
<dbReference type="InterPro" id="IPR011990">
    <property type="entry name" value="TPR-like_helical_dom_sf"/>
</dbReference>
<dbReference type="SUPFAM" id="SSF53335">
    <property type="entry name" value="S-adenosyl-L-methionine-dependent methyltransferases"/>
    <property type="match status" value="1"/>
</dbReference>
<dbReference type="OrthoDB" id="565165at2759"/>
<dbReference type="Gene3D" id="1.25.40.10">
    <property type="entry name" value="Tetratricopeptide repeat domain"/>
    <property type="match status" value="1"/>
</dbReference>
<dbReference type="STRING" id="296587.C1DYR4"/>
<keyword evidence="3" id="KW-1185">Reference proteome</keyword>
<dbReference type="InterPro" id="IPR019734">
    <property type="entry name" value="TPR_rpt"/>
</dbReference>
<dbReference type="Gene3D" id="3.40.50.150">
    <property type="entry name" value="Vaccinia Virus protein VP39"/>
    <property type="match status" value="1"/>
</dbReference>
<dbReference type="InParanoid" id="C1DYR4"/>
<dbReference type="SMART" id="SM00028">
    <property type="entry name" value="TPR"/>
    <property type="match status" value="3"/>
</dbReference>
<dbReference type="GeneID" id="8241405"/>
<organism evidence="2 3">
    <name type="scientific">Micromonas commoda (strain RCC299 / NOUM17 / CCMP2709)</name>
    <name type="common">Picoplanktonic green alga</name>
    <dbReference type="NCBI Taxonomy" id="296587"/>
    <lineage>
        <taxon>Eukaryota</taxon>
        <taxon>Viridiplantae</taxon>
        <taxon>Chlorophyta</taxon>
        <taxon>Mamiellophyceae</taxon>
        <taxon>Mamiellales</taxon>
        <taxon>Mamiellaceae</taxon>
        <taxon>Micromonas</taxon>
    </lineage>
</organism>
<feature type="repeat" description="TPR" evidence="1">
    <location>
        <begin position="392"/>
        <end position="425"/>
    </location>
</feature>
<accession>C1DYR4</accession>
<dbReference type="Pfam" id="PF13181">
    <property type="entry name" value="TPR_8"/>
    <property type="match status" value="1"/>
</dbReference>
<dbReference type="EMBL" id="CP001323">
    <property type="protein sequence ID" value="ACO60990.1"/>
    <property type="molecule type" value="Genomic_DNA"/>
</dbReference>
<dbReference type="RefSeq" id="XP_002499732.1">
    <property type="nucleotide sequence ID" value="XM_002499686.1"/>
</dbReference>
<dbReference type="InterPro" id="IPR029063">
    <property type="entry name" value="SAM-dependent_MTases_sf"/>
</dbReference>
<dbReference type="AlphaFoldDB" id="C1DYR4"/>
<proteinExistence type="predicted"/>
<dbReference type="PANTHER" id="PTHR14614">
    <property type="entry name" value="HEPATOCELLULAR CARCINOMA-ASSOCIATED ANTIGEN"/>
    <property type="match status" value="1"/>
</dbReference>
<evidence type="ECO:0000313" key="3">
    <source>
        <dbReference type="Proteomes" id="UP000002009"/>
    </source>
</evidence>